<dbReference type="InterPro" id="IPR005000">
    <property type="entry name" value="Aldolase/citrate-lyase_domain"/>
</dbReference>
<feature type="domain" description="HpcH/HpaI aldolase/citrate lyase" evidence="4">
    <location>
        <begin position="18"/>
        <end position="238"/>
    </location>
</feature>
<sequence length="252" mass="26531">MSRNRLKTGLAEKRPMAGIWLSLDAPAATEIAAGSGADWLLIDMEHSATGLDSVVHHLRAAMAGPVEPVVRVPSAEPVMVKRLLDLGARSLMFPMIDSAADAARVVSYTRYPPHGMRGLSMTTRANNYGRNPDYLTGHVDDLCVIVQVETPQAVAAIPQIAAVPGVDAIFVGPADLSAAMGHLGGAQHPEAQALIDQARDMAAKAGKPIGILGFGTDLARGYVARGFDFVAVAGDSWLLARQMDAIIASMKT</sequence>
<dbReference type="RefSeq" id="WP_380793510.1">
    <property type="nucleotide sequence ID" value="NZ_JBHTKR010000006.1"/>
</dbReference>
<keyword evidence="2" id="KW-0479">Metal-binding</keyword>
<dbReference type="PANTHER" id="PTHR30502:SF0">
    <property type="entry name" value="PHOSPHOENOLPYRUVATE CARBOXYLASE FAMILY PROTEIN"/>
    <property type="match status" value="1"/>
</dbReference>
<evidence type="ECO:0000256" key="2">
    <source>
        <dbReference type="ARBA" id="ARBA00022723"/>
    </source>
</evidence>
<comment type="similarity">
    <text evidence="1">Belongs to the HpcH/HpaI aldolase family.</text>
</comment>
<dbReference type="Gene3D" id="3.20.20.60">
    <property type="entry name" value="Phosphoenolpyruvate-binding domains"/>
    <property type="match status" value="1"/>
</dbReference>
<evidence type="ECO:0000256" key="3">
    <source>
        <dbReference type="ARBA" id="ARBA00023239"/>
    </source>
</evidence>
<comment type="caution">
    <text evidence="5">The sequence shown here is derived from an EMBL/GenBank/DDBJ whole genome shotgun (WGS) entry which is preliminary data.</text>
</comment>
<dbReference type="SUPFAM" id="SSF51621">
    <property type="entry name" value="Phosphoenolpyruvate/pyruvate domain"/>
    <property type="match status" value="1"/>
</dbReference>
<keyword evidence="6" id="KW-1185">Reference proteome</keyword>
<dbReference type="GO" id="GO:0016829">
    <property type="term" value="F:lyase activity"/>
    <property type="evidence" value="ECO:0007669"/>
    <property type="project" value="UniProtKB-KW"/>
</dbReference>
<dbReference type="PANTHER" id="PTHR30502">
    <property type="entry name" value="2-KETO-3-DEOXY-L-RHAMNONATE ALDOLASE"/>
    <property type="match status" value="1"/>
</dbReference>
<dbReference type="InterPro" id="IPR040442">
    <property type="entry name" value="Pyrv_kinase-like_dom_sf"/>
</dbReference>
<evidence type="ECO:0000259" key="4">
    <source>
        <dbReference type="Pfam" id="PF03328"/>
    </source>
</evidence>
<organism evidence="5 6">
    <name type="scientific">Seohaeicola saemankumensis</name>
    <dbReference type="NCBI Taxonomy" id="481181"/>
    <lineage>
        <taxon>Bacteria</taxon>
        <taxon>Pseudomonadati</taxon>
        <taxon>Pseudomonadota</taxon>
        <taxon>Alphaproteobacteria</taxon>
        <taxon>Rhodobacterales</taxon>
        <taxon>Roseobacteraceae</taxon>
        <taxon>Seohaeicola</taxon>
    </lineage>
</organism>
<evidence type="ECO:0000313" key="5">
    <source>
        <dbReference type="EMBL" id="MFD1196002.1"/>
    </source>
</evidence>
<dbReference type="Proteomes" id="UP001597151">
    <property type="component" value="Unassembled WGS sequence"/>
</dbReference>
<evidence type="ECO:0000256" key="1">
    <source>
        <dbReference type="ARBA" id="ARBA00005568"/>
    </source>
</evidence>
<name>A0ABW3TJ01_9RHOB</name>
<gene>
    <name evidence="5" type="ORF">ACFQ3C_15115</name>
</gene>
<reference evidence="6" key="1">
    <citation type="journal article" date="2019" name="Int. J. Syst. Evol. Microbiol.">
        <title>The Global Catalogue of Microorganisms (GCM) 10K type strain sequencing project: providing services to taxonomists for standard genome sequencing and annotation.</title>
        <authorList>
            <consortium name="The Broad Institute Genomics Platform"/>
            <consortium name="The Broad Institute Genome Sequencing Center for Infectious Disease"/>
            <person name="Wu L."/>
            <person name="Ma J."/>
        </authorList>
    </citation>
    <scope>NUCLEOTIDE SEQUENCE [LARGE SCALE GENOMIC DNA]</scope>
    <source>
        <strain evidence="6">CCUG 55328</strain>
    </source>
</reference>
<dbReference type="InterPro" id="IPR015813">
    <property type="entry name" value="Pyrv/PenolPyrv_kinase-like_dom"/>
</dbReference>
<evidence type="ECO:0000313" key="6">
    <source>
        <dbReference type="Proteomes" id="UP001597151"/>
    </source>
</evidence>
<protein>
    <submittedName>
        <fullName evidence="5">HpcH/HpaI aldolase/citrate lyase family protein</fullName>
    </submittedName>
</protein>
<dbReference type="InterPro" id="IPR050251">
    <property type="entry name" value="HpcH-HpaI_aldolase"/>
</dbReference>
<dbReference type="Pfam" id="PF03328">
    <property type="entry name" value="HpcH_HpaI"/>
    <property type="match status" value="1"/>
</dbReference>
<proteinExistence type="inferred from homology"/>
<accession>A0ABW3TJ01</accession>
<keyword evidence="3 5" id="KW-0456">Lyase</keyword>
<dbReference type="EMBL" id="JBHTKR010000006">
    <property type="protein sequence ID" value="MFD1196002.1"/>
    <property type="molecule type" value="Genomic_DNA"/>
</dbReference>